<proteinExistence type="predicted"/>
<dbReference type="AlphaFoldDB" id="A0A1I7VNH1"/>
<dbReference type="Proteomes" id="UP000095285">
    <property type="component" value="Unassembled WGS sequence"/>
</dbReference>
<gene>
    <name evidence="4 6" type="ORF">LOAG_09010</name>
</gene>
<dbReference type="Pfam" id="PF04155">
    <property type="entry name" value="Ground-like"/>
    <property type="match status" value="1"/>
</dbReference>
<protein>
    <submittedName>
        <fullName evidence="6">Ground-like domain-containing protein</fullName>
    </submittedName>
</protein>
<name>A0A1I7VNH1_LOALO</name>
<keyword evidence="5" id="KW-1185">Reference proteome</keyword>
<dbReference type="GeneID" id="9946442"/>
<reference evidence="4 5" key="1">
    <citation type="submission" date="2012-04" db="EMBL/GenBank/DDBJ databases">
        <title>The Genome Sequence of Loa loa.</title>
        <authorList>
            <consortium name="The Broad Institute Genome Sequencing Platform"/>
            <consortium name="Broad Institute Genome Sequencing Center for Infectious Disease"/>
            <person name="Nutman T.B."/>
            <person name="Fink D.L."/>
            <person name="Russ C."/>
            <person name="Young S."/>
            <person name="Zeng Q."/>
            <person name="Gargeya S."/>
            <person name="Alvarado L."/>
            <person name="Berlin A."/>
            <person name="Chapman S.B."/>
            <person name="Chen Z."/>
            <person name="Freedman E."/>
            <person name="Gellesch M."/>
            <person name="Goldberg J."/>
            <person name="Griggs A."/>
            <person name="Gujja S."/>
            <person name="Heilman E.R."/>
            <person name="Heiman D."/>
            <person name="Howarth C."/>
            <person name="Mehta T."/>
            <person name="Neiman D."/>
            <person name="Pearson M."/>
            <person name="Roberts A."/>
            <person name="Saif S."/>
            <person name="Shea T."/>
            <person name="Shenoy N."/>
            <person name="Sisk P."/>
            <person name="Stolte C."/>
            <person name="Sykes S."/>
            <person name="White J."/>
            <person name="Yandava C."/>
            <person name="Haas B."/>
            <person name="Henn M.R."/>
            <person name="Nusbaum C."/>
            <person name="Birren B."/>
        </authorList>
    </citation>
    <scope>NUCLEOTIDE SEQUENCE [LARGE SCALE GENOMIC DNA]</scope>
</reference>
<dbReference type="FunCoup" id="A0A1I7VNH1">
    <property type="interactions" value="3"/>
</dbReference>
<accession>A0A1I7VNH1</accession>
<evidence type="ECO:0000313" key="4">
    <source>
        <dbReference type="EMBL" id="EFO19482.1"/>
    </source>
</evidence>
<evidence type="ECO:0000313" key="6">
    <source>
        <dbReference type="WBParaSite" id="EN70_4475"/>
    </source>
</evidence>
<accession>A0A1S0TUB1</accession>
<dbReference type="WBParaSite" id="EN70_4475">
    <property type="protein sequence ID" value="EN70_4475"/>
    <property type="gene ID" value="EN70_4475"/>
</dbReference>
<dbReference type="EMBL" id="JH712067">
    <property type="protein sequence ID" value="EFO19482.1"/>
    <property type="molecule type" value="Genomic_DNA"/>
</dbReference>
<dbReference type="OrthoDB" id="5858182at2759"/>
<dbReference type="CTD" id="9946442"/>
<dbReference type="KEGG" id="loa:LOAG_09010"/>
<keyword evidence="2" id="KW-1133">Transmembrane helix</keyword>
<dbReference type="InterPro" id="IPR007284">
    <property type="entry name" value="Ground-like_dom"/>
</dbReference>
<evidence type="ECO:0000259" key="3">
    <source>
        <dbReference type="Pfam" id="PF04155"/>
    </source>
</evidence>
<feature type="domain" description="Ground-like" evidence="3">
    <location>
        <begin position="318"/>
        <end position="388"/>
    </location>
</feature>
<keyword evidence="2" id="KW-0812">Transmembrane</keyword>
<dbReference type="InParanoid" id="A0A1I7VNH1"/>
<reference evidence="6" key="2">
    <citation type="submission" date="2016-11" db="UniProtKB">
        <authorList>
            <consortium name="WormBaseParasite"/>
        </authorList>
    </citation>
    <scope>IDENTIFICATION</scope>
</reference>
<evidence type="ECO:0000256" key="1">
    <source>
        <dbReference type="SAM" id="MobiDB-lite"/>
    </source>
</evidence>
<evidence type="ECO:0000313" key="5">
    <source>
        <dbReference type="Proteomes" id="UP000095285"/>
    </source>
</evidence>
<organism evidence="5 6">
    <name type="scientific">Loa loa</name>
    <name type="common">Eye worm</name>
    <name type="synonym">Filaria loa</name>
    <dbReference type="NCBI Taxonomy" id="7209"/>
    <lineage>
        <taxon>Eukaryota</taxon>
        <taxon>Metazoa</taxon>
        <taxon>Ecdysozoa</taxon>
        <taxon>Nematoda</taxon>
        <taxon>Chromadorea</taxon>
        <taxon>Rhabditida</taxon>
        <taxon>Spirurina</taxon>
        <taxon>Spiruromorpha</taxon>
        <taxon>Filarioidea</taxon>
        <taxon>Onchocercidae</taxon>
        <taxon>Loa</taxon>
    </lineage>
</organism>
<keyword evidence="2" id="KW-0472">Membrane</keyword>
<feature type="region of interest" description="Disordered" evidence="1">
    <location>
        <begin position="122"/>
        <end position="143"/>
    </location>
</feature>
<dbReference type="RefSeq" id="XP_003144587.1">
    <property type="nucleotide sequence ID" value="XM_003144539.1"/>
</dbReference>
<evidence type="ECO:0000256" key="2">
    <source>
        <dbReference type="SAM" id="Phobius"/>
    </source>
</evidence>
<sequence>MTTLFQEILNEKLTSSMLIFVILSTTEAYFPKLPQPQSRPHHPYQQRSGALLCRLSDTVFCSPPLLPCSPPKPSLRPHLPPLCRPVVFYPATSPCPIFCSPLRPCYPLVPCPLSRSLFPLSSPSPPAASPPQHHNDIKSTSASSSKFTSYMDGISGSYQNSYKAQLFNDGYLMNDTEDVAGLLVHSSFPEKSTTGATYRIYPSETLNITNPEATELLPSDQQLNYPSDVYSSTSSQQQQPQIVIAGKDGLGAETTKSAQKHETKYLIKSNCSLNGSKCGTDDFTVPPENDCCTNCSIPCRFRYVKRTSFGNDQLQEVDPVCNNELLRQIITGQTDDNINKSKNRIERTARWLLGGLFGVICGNGNFAYIIQTKDFCQHRKGNVTCYIFRSLTDHSKSNIL</sequence>
<dbReference type="OMA" id="CTNCSIP"/>
<feature type="transmembrane region" description="Helical" evidence="2">
    <location>
        <begin position="351"/>
        <end position="370"/>
    </location>
</feature>